<keyword evidence="4" id="KW-1003">Cell membrane</keyword>
<protein>
    <submittedName>
        <fullName evidence="16">Na+/H+ antiporter subunit A</fullName>
    </submittedName>
</protein>
<feature type="transmembrane region" description="Helical" evidence="10">
    <location>
        <begin position="77"/>
        <end position="101"/>
    </location>
</feature>
<feature type="transmembrane region" description="Helical" evidence="10">
    <location>
        <begin position="846"/>
        <end position="865"/>
    </location>
</feature>
<keyword evidence="5 9" id="KW-0812">Transmembrane</keyword>
<dbReference type="InterPro" id="IPR001516">
    <property type="entry name" value="Proton_antipo_N"/>
</dbReference>
<feature type="transmembrane region" description="Helical" evidence="10">
    <location>
        <begin position="30"/>
        <end position="52"/>
    </location>
</feature>
<feature type="domain" description="MrpA C-terminal/MbhD" evidence="14">
    <location>
        <begin position="609"/>
        <end position="674"/>
    </location>
</feature>
<dbReference type="Pfam" id="PF20501">
    <property type="entry name" value="MbhE"/>
    <property type="match status" value="1"/>
</dbReference>
<feature type="transmembrane region" description="Helical" evidence="10">
    <location>
        <begin position="497"/>
        <end position="523"/>
    </location>
</feature>
<evidence type="ECO:0000313" key="16">
    <source>
        <dbReference type="EMBL" id="QIM16362.1"/>
    </source>
</evidence>
<evidence type="ECO:0000256" key="9">
    <source>
        <dbReference type="RuleBase" id="RU000320"/>
    </source>
</evidence>
<feature type="transmembrane region" description="Helical" evidence="10">
    <location>
        <begin position="322"/>
        <end position="345"/>
    </location>
</feature>
<feature type="transmembrane region" description="Helical" evidence="10">
    <location>
        <begin position="241"/>
        <end position="260"/>
    </location>
</feature>
<dbReference type="KEGG" id="lins:G7067_07895"/>
<dbReference type="PANTHER" id="PTHR43373">
    <property type="entry name" value="NA(+)/H(+) ANTIPORTER SUBUNIT"/>
    <property type="match status" value="1"/>
</dbReference>
<evidence type="ECO:0000256" key="2">
    <source>
        <dbReference type="ARBA" id="ARBA00022448"/>
    </source>
</evidence>
<proteinExistence type="predicted"/>
<feature type="domain" description="Na+/H+ antiporter MnhB subunit-related protein" evidence="13">
    <location>
        <begin position="818"/>
        <end position="941"/>
    </location>
</feature>
<dbReference type="GO" id="GO:0015297">
    <property type="term" value="F:antiporter activity"/>
    <property type="evidence" value="ECO:0007669"/>
    <property type="project" value="UniProtKB-KW"/>
</dbReference>
<dbReference type="Pfam" id="PF00662">
    <property type="entry name" value="Proton_antipo_N"/>
    <property type="match status" value="1"/>
</dbReference>
<keyword evidence="2" id="KW-0813">Transport</keyword>
<feature type="transmembrane region" description="Helical" evidence="10">
    <location>
        <begin position="567"/>
        <end position="587"/>
    </location>
</feature>
<sequence length="983" mass="103278">MGAMTSILLGLALTSLVTHTLVRLFGRRTFLLLAAVMAGAFAFLLVVAVQTFHGEIVTESFEWIPQLGLTLSFRLDAISALFALLVTGAGALILLYCTYYFEEGEGGLARFAAVFMGFAVAMLGLVLADDIYLLFIFWEGTTILSFLLIGHVTKLRTANAAALQALMVTTLGGLAMLVGFVLLAQATGTSLLSEIVANPPGGVLGTVAVYLVLAGALSKSAIFPFHLWLPGAMAAPTPVSAYLHAAAMVKAGIYLIARIGPGFGDTPGYRETLVILGAITMLNGGIRALKQFDIKLIVAHGTVSQLGLLVMVFGLADPRAAFAGLALLFAHAVAKAPLFLAVGVIDHATGTRDLRKLSGLGRKMPVLFVVTTLAAASMAGLPPLAGFVAKESAFTEFLAIGADRPLALIAFGVAVVGSILTVAYMGRFVWGAFAPKPDTAACAVVHSPGRAILIAPVVFVALALSGGLFAGVADPWLQTAIEQMAGGGASTHSAEHLALWHGLTPALGASAVVILLGAALAYVSSRTTAVFRTVQERFSASHIYWLFTQWVDLIAVRLTSLTQRGSLPFYLAVILIVVVVSLGGSVLTMDVWPDTFELVSSPVQIPIALVMILAAIFSLRARTRFQSVVLVGVTGYGMAALFAMHGAPDLALTQALVETVTLIAFVLVIRRLPQRLGRASTRRVRWVRLVIGGAVGLTIGAIAIVALGARIADPISLELPALAYNGGHGSNVVNVMLVDIRGWDTMGELSVILAAATGVASLVFLNTREDNRPKLTRSAARTQAREHLLRVVDPNDPMRRISWLLAGRHLDPARRSIMLEVVVRLLFHALIILSIFLLLSGHNAPGGGFAGGLVAGLALVARYLAGGRYELGATVPLDAGRILGAGLALAVTMAFVPMFFGQSALASAWVDVDLGVFGTLPLVTSTLFDIGVYLVVFGLILDVLRSLGAEIDEHEEDDATETTGVDVASDGAISDDTAKVRNR</sequence>
<evidence type="ECO:0000259" key="13">
    <source>
        <dbReference type="Pfam" id="PF04039"/>
    </source>
</evidence>
<feature type="transmembrane region" description="Helical" evidence="10">
    <location>
        <begin position="165"/>
        <end position="187"/>
    </location>
</feature>
<organism evidence="16 17">
    <name type="scientific">Leucobacter insecticola</name>
    <dbReference type="NCBI Taxonomy" id="2714934"/>
    <lineage>
        <taxon>Bacteria</taxon>
        <taxon>Bacillati</taxon>
        <taxon>Actinomycetota</taxon>
        <taxon>Actinomycetes</taxon>
        <taxon>Micrococcales</taxon>
        <taxon>Microbacteriaceae</taxon>
        <taxon>Leucobacter</taxon>
    </lineage>
</organism>
<evidence type="ECO:0000256" key="1">
    <source>
        <dbReference type="ARBA" id="ARBA00004651"/>
    </source>
</evidence>
<feature type="transmembrane region" description="Helical" evidence="10">
    <location>
        <begin position="108"/>
        <end position="126"/>
    </location>
</feature>
<feature type="transmembrane region" description="Helical" evidence="10">
    <location>
        <begin position="451"/>
        <end position="477"/>
    </location>
</feature>
<dbReference type="InterPro" id="IPR025383">
    <property type="entry name" value="MrpA_C/MbhD"/>
</dbReference>
<evidence type="ECO:0000259" key="12">
    <source>
        <dbReference type="Pfam" id="PF00662"/>
    </source>
</evidence>
<keyword evidence="7" id="KW-0406">Ion transport</keyword>
<dbReference type="AlphaFoldDB" id="A0A6G8FJW8"/>
<feature type="transmembrane region" description="Helical" evidence="10">
    <location>
        <begin position="886"/>
        <end position="910"/>
    </location>
</feature>
<dbReference type="Pfam" id="PF13244">
    <property type="entry name" value="MbhD"/>
    <property type="match status" value="1"/>
</dbReference>
<dbReference type="Proteomes" id="UP000501387">
    <property type="component" value="Chromosome"/>
</dbReference>
<evidence type="ECO:0000313" key="17">
    <source>
        <dbReference type="Proteomes" id="UP000501387"/>
    </source>
</evidence>
<gene>
    <name evidence="16" type="ORF">G7067_07895</name>
</gene>
<feature type="transmembrane region" description="Helical" evidence="10">
    <location>
        <begin position="922"/>
        <end position="944"/>
    </location>
</feature>
<evidence type="ECO:0000259" key="14">
    <source>
        <dbReference type="Pfam" id="PF13244"/>
    </source>
</evidence>
<comment type="subcellular location">
    <subcellularLocation>
        <location evidence="1">Cell membrane</location>
        <topology evidence="1">Multi-pass membrane protein</topology>
    </subcellularLocation>
    <subcellularLocation>
        <location evidence="9">Membrane</location>
        <topology evidence="9">Multi-pass membrane protein</topology>
    </subcellularLocation>
</comment>
<feature type="transmembrane region" description="Helical" evidence="10">
    <location>
        <begin position="749"/>
        <end position="767"/>
    </location>
</feature>
<keyword evidence="8 10" id="KW-0472">Membrane</keyword>
<dbReference type="NCBIfam" id="NF009284">
    <property type="entry name" value="PRK12644.1"/>
    <property type="match status" value="1"/>
</dbReference>
<dbReference type="EMBL" id="CP049934">
    <property type="protein sequence ID" value="QIM16362.1"/>
    <property type="molecule type" value="Genomic_DNA"/>
</dbReference>
<dbReference type="PANTHER" id="PTHR43373:SF1">
    <property type="entry name" value="NA(+)_H(+) ANTIPORTER SUBUNIT A"/>
    <property type="match status" value="1"/>
</dbReference>
<dbReference type="InterPro" id="IPR050616">
    <property type="entry name" value="CPA3_Na-H_Antiporter_A"/>
</dbReference>
<evidence type="ECO:0000259" key="15">
    <source>
        <dbReference type="Pfam" id="PF20501"/>
    </source>
</evidence>
<dbReference type="InterPro" id="IPR046806">
    <property type="entry name" value="MrpA_C/MbhE"/>
</dbReference>
<evidence type="ECO:0000256" key="7">
    <source>
        <dbReference type="ARBA" id="ARBA00023065"/>
    </source>
</evidence>
<evidence type="ECO:0000256" key="5">
    <source>
        <dbReference type="ARBA" id="ARBA00022692"/>
    </source>
</evidence>
<reference evidence="16 17" key="1">
    <citation type="submission" date="2020-03" db="EMBL/GenBank/DDBJ databases">
        <title>Leucobacter sp. nov., isolated from beetles.</title>
        <authorList>
            <person name="Hyun D.-W."/>
            <person name="Bae J.-W."/>
        </authorList>
    </citation>
    <scope>NUCLEOTIDE SEQUENCE [LARGE SCALE GENOMIC DNA]</scope>
    <source>
        <strain evidence="16 17">HDW9B</strain>
    </source>
</reference>
<dbReference type="InterPro" id="IPR001750">
    <property type="entry name" value="ND/Mrp_TM"/>
</dbReference>
<evidence type="ECO:0000256" key="10">
    <source>
        <dbReference type="SAM" id="Phobius"/>
    </source>
</evidence>
<feature type="transmembrane region" description="Helical" evidence="10">
    <location>
        <begin position="272"/>
        <end position="289"/>
    </location>
</feature>
<feature type="transmembrane region" description="Helical" evidence="10">
    <location>
        <begin position="650"/>
        <end position="669"/>
    </location>
</feature>
<evidence type="ECO:0000256" key="4">
    <source>
        <dbReference type="ARBA" id="ARBA00022475"/>
    </source>
</evidence>
<feature type="transmembrane region" description="Helical" evidence="10">
    <location>
        <begin position="408"/>
        <end position="430"/>
    </location>
</feature>
<feature type="domain" description="MrpA C-terminal/MbhE" evidence="15">
    <location>
        <begin position="682"/>
        <end position="763"/>
    </location>
</feature>
<evidence type="ECO:0000256" key="8">
    <source>
        <dbReference type="ARBA" id="ARBA00023136"/>
    </source>
</evidence>
<feature type="transmembrane region" description="Helical" evidence="10">
    <location>
        <begin position="599"/>
        <end position="618"/>
    </location>
</feature>
<feature type="transmembrane region" description="Helical" evidence="10">
    <location>
        <begin position="625"/>
        <end position="644"/>
    </location>
</feature>
<evidence type="ECO:0000256" key="6">
    <source>
        <dbReference type="ARBA" id="ARBA00022989"/>
    </source>
</evidence>
<dbReference type="PRINTS" id="PR01434">
    <property type="entry name" value="NADHDHGNASE5"/>
</dbReference>
<dbReference type="GO" id="GO:0006811">
    <property type="term" value="P:monoatomic ion transport"/>
    <property type="evidence" value="ECO:0007669"/>
    <property type="project" value="UniProtKB-KW"/>
</dbReference>
<feature type="transmembrane region" description="Helical" evidence="10">
    <location>
        <begin position="821"/>
        <end position="840"/>
    </location>
</feature>
<dbReference type="InterPro" id="IPR007182">
    <property type="entry name" value="MnhB"/>
</dbReference>
<keyword evidence="17" id="KW-1185">Reference proteome</keyword>
<keyword evidence="6 10" id="KW-1133">Transmembrane helix</keyword>
<keyword evidence="3" id="KW-0050">Antiport</keyword>
<evidence type="ECO:0000259" key="11">
    <source>
        <dbReference type="Pfam" id="PF00361"/>
    </source>
</evidence>
<feature type="transmembrane region" description="Helical" evidence="10">
    <location>
        <begin position="366"/>
        <end position="388"/>
    </location>
</feature>
<accession>A0A6G8FJW8</accession>
<name>A0A6G8FJW8_9MICO</name>
<feature type="transmembrane region" description="Helical" evidence="10">
    <location>
        <begin position="689"/>
        <end position="712"/>
    </location>
</feature>
<dbReference type="Pfam" id="PF00361">
    <property type="entry name" value="Proton_antipo_M"/>
    <property type="match status" value="1"/>
</dbReference>
<dbReference type="Pfam" id="PF04039">
    <property type="entry name" value="MnhB"/>
    <property type="match status" value="1"/>
</dbReference>
<evidence type="ECO:0000256" key="3">
    <source>
        <dbReference type="ARBA" id="ARBA00022449"/>
    </source>
</evidence>
<dbReference type="GO" id="GO:0005886">
    <property type="term" value="C:plasma membrane"/>
    <property type="evidence" value="ECO:0007669"/>
    <property type="project" value="UniProtKB-SubCell"/>
</dbReference>
<feature type="domain" description="NADH:quinone oxidoreductase/Mrp antiporter transmembrane" evidence="11">
    <location>
        <begin position="128"/>
        <end position="403"/>
    </location>
</feature>
<feature type="transmembrane region" description="Helical" evidence="10">
    <location>
        <begin position="207"/>
        <end position="229"/>
    </location>
</feature>
<feature type="transmembrane region" description="Helical" evidence="10">
    <location>
        <begin position="132"/>
        <end position="153"/>
    </location>
</feature>
<feature type="transmembrane region" description="Helical" evidence="10">
    <location>
        <begin position="296"/>
        <end position="316"/>
    </location>
</feature>
<feature type="transmembrane region" description="Helical" evidence="10">
    <location>
        <begin position="6"/>
        <end position="25"/>
    </location>
</feature>
<feature type="domain" description="NADH-Ubiquinone oxidoreductase (complex I) chain 5 N-terminal" evidence="12">
    <location>
        <begin position="66"/>
        <end position="111"/>
    </location>
</feature>